<sequence length="140" mass="16142">MKKQLTKDYLDKLTYEVIGAAIEVHREIGPGLLESVYEACMVHELQLRGIKVTQQQQVPVNYKGKIVKADLRCDLLVEDCLVVELKAVLEMLPIFEAQVMTYSRLLKVPKSLLINFTCENIVRQGQKTFVNEYFRLLPEE</sequence>
<dbReference type="RefSeq" id="WP_044223656.1">
    <property type="nucleotide sequence ID" value="NZ_JBKAGJ010000008.1"/>
</dbReference>
<dbReference type="NCBIfam" id="TIGR04256">
    <property type="entry name" value="GxxExxY"/>
    <property type="match status" value="1"/>
</dbReference>
<dbReference type="EMBL" id="JPOS01000039">
    <property type="protein sequence ID" value="KGE87015.1"/>
    <property type="molecule type" value="Genomic_DNA"/>
</dbReference>
<evidence type="ECO:0000313" key="2">
    <source>
        <dbReference type="Proteomes" id="UP000029736"/>
    </source>
</evidence>
<dbReference type="Pfam" id="PF13366">
    <property type="entry name" value="PDDEXK_3"/>
    <property type="match status" value="1"/>
</dbReference>
<gene>
    <name evidence="1" type="ORF">IX84_18505</name>
</gene>
<dbReference type="InterPro" id="IPR026350">
    <property type="entry name" value="GxxExxY"/>
</dbReference>
<evidence type="ECO:0000313" key="1">
    <source>
        <dbReference type="EMBL" id="KGE87015.1"/>
    </source>
</evidence>
<dbReference type="Proteomes" id="UP000029736">
    <property type="component" value="Unassembled WGS sequence"/>
</dbReference>
<proteinExistence type="predicted"/>
<comment type="caution">
    <text evidence="1">The sequence shown here is derived from an EMBL/GenBank/DDBJ whole genome shotgun (WGS) entry which is preliminary data.</text>
</comment>
<dbReference type="STRING" id="1524460.IX84_18505"/>
<name>A0A098S4E9_9BACT</name>
<keyword evidence="2" id="KW-1185">Reference proteome</keyword>
<accession>A0A098S4E9</accession>
<organism evidence="1 2">
    <name type="scientific">Phaeodactylibacter xiamenensis</name>
    <dbReference type="NCBI Taxonomy" id="1524460"/>
    <lineage>
        <taxon>Bacteria</taxon>
        <taxon>Pseudomonadati</taxon>
        <taxon>Bacteroidota</taxon>
        <taxon>Saprospiria</taxon>
        <taxon>Saprospirales</taxon>
        <taxon>Haliscomenobacteraceae</taxon>
        <taxon>Phaeodactylibacter</taxon>
    </lineage>
</organism>
<protein>
    <submittedName>
        <fullName evidence="1">GxxExxY protein</fullName>
    </submittedName>
</protein>
<dbReference type="AlphaFoldDB" id="A0A098S4E9"/>
<dbReference type="OrthoDB" id="1119698at2"/>
<reference evidence="1 2" key="1">
    <citation type="journal article" date="2014" name="Int. J. Syst. Evol. Microbiol.">
        <title>Phaeodactylibacter xiamenensis gen. nov., sp. nov., a member of the family Saprospiraceae isolated from the marine alga Phaeodactylum tricornutum.</title>
        <authorList>
            <person name="Chen Z.Jr."/>
            <person name="Lei X."/>
            <person name="Lai Q."/>
            <person name="Li Y."/>
            <person name="Zhang B."/>
            <person name="Zhang J."/>
            <person name="Zhang H."/>
            <person name="Yang L."/>
            <person name="Zheng W."/>
            <person name="Tian Y."/>
            <person name="Yu Z."/>
            <person name="Xu H.Jr."/>
            <person name="Zheng T."/>
        </authorList>
    </citation>
    <scope>NUCLEOTIDE SEQUENCE [LARGE SCALE GENOMIC DNA]</scope>
    <source>
        <strain evidence="1 2">KD52</strain>
    </source>
</reference>